<evidence type="ECO:0000313" key="2">
    <source>
        <dbReference type="EMBL" id="KAI6781678.1"/>
    </source>
</evidence>
<evidence type="ECO:0000313" key="3">
    <source>
        <dbReference type="Proteomes" id="UP001055219"/>
    </source>
</evidence>
<dbReference type="RefSeq" id="XP_051362534.1">
    <property type="nucleotide sequence ID" value="XM_051506136.1"/>
</dbReference>
<protein>
    <submittedName>
        <fullName evidence="2">Uncharacterized protein</fullName>
    </submittedName>
</protein>
<dbReference type="GeneID" id="75830435"/>
<dbReference type="AlphaFoldDB" id="A0A9P9Y156"/>
<feature type="region of interest" description="Disordered" evidence="1">
    <location>
        <begin position="169"/>
        <end position="189"/>
    </location>
</feature>
<reference evidence="2" key="1">
    <citation type="journal article" date="2021" name="J Fungi (Basel)">
        <title>Genomic and Metabolomic Analyses of the Marine Fungus Emericellopsis cladophorae: Insights into Saltwater Adaptability Mechanisms and Its Biosynthetic Potential.</title>
        <authorList>
            <person name="Goncalves M.F.M."/>
            <person name="Hilario S."/>
            <person name="Van de Peer Y."/>
            <person name="Esteves A.C."/>
            <person name="Alves A."/>
        </authorList>
    </citation>
    <scope>NUCLEOTIDE SEQUENCE</scope>
    <source>
        <strain evidence="2">MUM 19.33</strain>
    </source>
</reference>
<dbReference type="EMBL" id="JAGIXG020000019">
    <property type="protein sequence ID" value="KAI6781678.1"/>
    <property type="molecule type" value="Genomic_DNA"/>
</dbReference>
<gene>
    <name evidence="2" type="ORF">J7T54_003944</name>
</gene>
<name>A0A9P9Y156_9HYPO</name>
<keyword evidence="3" id="KW-1185">Reference proteome</keyword>
<comment type="caution">
    <text evidence="2">The sequence shown here is derived from an EMBL/GenBank/DDBJ whole genome shotgun (WGS) entry which is preliminary data.</text>
</comment>
<dbReference type="OrthoDB" id="5367448at2759"/>
<accession>A0A9P9Y156</accession>
<dbReference type="Proteomes" id="UP001055219">
    <property type="component" value="Unassembled WGS sequence"/>
</dbReference>
<organism evidence="2 3">
    <name type="scientific">Emericellopsis cladophorae</name>
    <dbReference type="NCBI Taxonomy" id="2686198"/>
    <lineage>
        <taxon>Eukaryota</taxon>
        <taxon>Fungi</taxon>
        <taxon>Dikarya</taxon>
        <taxon>Ascomycota</taxon>
        <taxon>Pezizomycotina</taxon>
        <taxon>Sordariomycetes</taxon>
        <taxon>Hypocreomycetidae</taxon>
        <taxon>Hypocreales</taxon>
        <taxon>Bionectriaceae</taxon>
        <taxon>Emericellopsis</taxon>
    </lineage>
</organism>
<sequence>MSASRHARSSRGLWARGAINKAWAPQADKFIAVTKTTDAADRLIASSPKSYTVQTPTQPNPIFFDLKKSSHTPDPVISDTIISDPIESDSSQCPEERTTFTITISPKSSQHADQGFHDPLQGSWPDQFTETDTFTSAMLKQSLPSNMAATGLAHWGMSEHIRQDRPKFIRREAPLSEEDALAGRNSDVD</sequence>
<evidence type="ECO:0000256" key="1">
    <source>
        <dbReference type="SAM" id="MobiDB-lite"/>
    </source>
</evidence>
<reference evidence="2" key="2">
    <citation type="submission" date="2022-07" db="EMBL/GenBank/DDBJ databases">
        <authorList>
            <person name="Goncalves M.F.M."/>
            <person name="Hilario S."/>
            <person name="Van De Peer Y."/>
            <person name="Esteves A.C."/>
            <person name="Alves A."/>
        </authorList>
    </citation>
    <scope>NUCLEOTIDE SEQUENCE</scope>
    <source>
        <strain evidence="2">MUM 19.33</strain>
    </source>
</reference>
<proteinExistence type="predicted"/>